<protein>
    <submittedName>
        <fullName evidence="2">Retrovirus-related Pol polyprotein from transposon RE1</fullName>
    </submittedName>
</protein>
<name>A0A438IB64_VITVI</name>
<accession>A0A438IB64</accession>
<dbReference type="Proteomes" id="UP000288805">
    <property type="component" value="Unassembled WGS sequence"/>
</dbReference>
<dbReference type="Pfam" id="PF07727">
    <property type="entry name" value="RVT_2"/>
    <property type="match status" value="2"/>
</dbReference>
<dbReference type="PANTHER" id="PTHR43383">
    <property type="entry name" value="NODULIN 6"/>
    <property type="match status" value="1"/>
</dbReference>
<comment type="caution">
    <text evidence="2">The sequence shown here is derived from an EMBL/GenBank/DDBJ whole genome shotgun (WGS) entry which is preliminary data.</text>
</comment>
<evidence type="ECO:0000313" key="3">
    <source>
        <dbReference type="Proteomes" id="UP000288805"/>
    </source>
</evidence>
<dbReference type="AlphaFoldDB" id="A0A438IB64"/>
<sequence length="495" mass="56190">MAIERQISTFEVTSNPETMPTMNNHGRAENPSMLITAKANIQVLLGLNKNLDEHEDFHQTPTVKIAKKWNLSVTTTENYDIPEKIAGRFMANQLIGSHPNHSMIEKVVSIMLLPQKTSQPQPRPVLSAKSSLRCFQQLISQNSLSQSSNSASGIGMLAQKDHMTREGTIFHEYNPSKEKYTVWIVDGSLSKVAGTGSIRVTNDLNLNPILHELDSRRMIGNVEMCSRLYLLKGARWFVSSVDDHTRLTWEALKNPKWRKAISEEIKALEKNGTWVISDLPHGKKPIGSYGIDYQETFAPVAKLNTIQVLFYLAANQDWPLHQLDVKNAFLNGNLEEEVYMEIPSELETSFNNNRVCKLKKSLYGLKKSPRAWFDRFAKSVTKQGYTQCDYEEELLGMKKHLAKEFEIKDLGYLRYFLGMEVVRSKKGIFFSQHKYVLDLLKETGMLGCKPADTPMDSTKKIGTEKNSAPVDKGRYQRLIGLLSTFHILDLTLDSL</sequence>
<dbReference type="SUPFAM" id="SSF56672">
    <property type="entry name" value="DNA/RNA polymerases"/>
    <property type="match status" value="1"/>
</dbReference>
<feature type="domain" description="Reverse transcriptase Ty1/copia-type" evidence="1">
    <location>
        <begin position="289"/>
        <end position="392"/>
    </location>
</feature>
<dbReference type="PANTHER" id="PTHR43383:SF2">
    <property type="entry name" value="AMIDOHYDROLASE 2 FAMILY PROTEIN"/>
    <property type="match status" value="1"/>
</dbReference>
<proteinExistence type="predicted"/>
<evidence type="ECO:0000313" key="2">
    <source>
        <dbReference type="EMBL" id="RVW93958.1"/>
    </source>
</evidence>
<dbReference type="InterPro" id="IPR043502">
    <property type="entry name" value="DNA/RNA_pol_sf"/>
</dbReference>
<gene>
    <name evidence="2" type="primary">RE1_804</name>
    <name evidence="2" type="ORF">CK203_033989</name>
</gene>
<organism evidence="2 3">
    <name type="scientific">Vitis vinifera</name>
    <name type="common">Grape</name>
    <dbReference type="NCBI Taxonomy" id="29760"/>
    <lineage>
        <taxon>Eukaryota</taxon>
        <taxon>Viridiplantae</taxon>
        <taxon>Streptophyta</taxon>
        <taxon>Embryophyta</taxon>
        <taxon>Tracheophyta</taxon>
        <taxon>Spermatophyta</taxon>
        <taxon>Magnoliopsida</taxon>
        <taxon>eudicotyledons</taxon>
        <taxon>Gunneridae</taxon>
        <taxon>Pentapetalae</taxon>
        <taxon>rosids</taxon>
        <taxon>Vitales</taxon>
        <taxon>Vitaceae</taxon>
        <taxon>Viteae</taxon>
        <taxon>Vitis</taxon>
    </lineage>
</organism>
<reference evidence="2 3" key="1">
    <citation type="journal article" date="2018" name="PLoS Genet.">
        <title>Population sequencing reveals clonal diversity and ancestral inbreeding in the grapevine cultivar Chardonnay.</title>
        <authorList>
            <person name="Roach M.J."/>
            <person name="Johnson D.L."/>
            <person name="Bohlmann J."/>
            <person name="van Vuuren H.J."/>
            <person name="Jones S.J."/>
            <person name="Pretorius I.S."/>
            <person name="Schmidt S.A."/>
            <person name="Borneman A.R."/>
        </authorList>
    </citation>
    <scope>NUCLEOTIDE SEQUENCE [LARGE SCALE GENOMIC DNA]</scope>
    <source>
        <strain evidence="3">cv. Chardonnay</strain>
        <tissue evidence="2">Leaf</tissue>
    </source>
</reference>
<dbReference type="EMBL" id="QGNW01000125">
    <property type="protein sequence ID" value="RVW93958.1"/>
    <property type="molecule type" value="Genomic_DNA"/>
</dbReference>
<dbReference type="InterPro" id="IPR013103">
    <property type="entry name" value="RVT_2"/>
</dbReference>
<feature type="domain" description="Reverse transcriptase Ty1/copia-type" evidence="1">
    <location>
        <begin position="393"/>
        <end position="455"/>
    </location>
</feature>
<evidence type="ECO:0000259" key="1">
    <source>
        <dbReference type="Pfam" id="PF07727"/>
    </source>
</evidence>